<evidence type="ECO:0000256" key="7">
    <source>
        <dbReference type="SAM" id="Phobius"/>
    </source>
</evidence>
<feature type="transmembrane region" description="Helical" evidence="7">
    <location>
        <begin position="438"/>
        <end position="459"/>
    </location>
</feature>
<evidence type="ECO:0000256" key="2">
    <source>
        <dbReference type="ARBA" id="ARBA00022475"/>
    </source>
</evidence>
<keyword evidence="4 7" id="KW-1133">Transmembrane helix</keyword>
<keyword evidence="2" id="KW-1003">Cell membrane</keyword>
<comment type="subcellular location">
    <subcellularLocation>
        <location evidence="1">Cell membrane</location>
        <topology evidence="1">Multi-pass membrane protein</topology>
    </subcellularLocation>
</comment>
<dbReference type="InterPro" id="IPR002797">
    <property type="entry name" value="Polysacc_synth"/>
</dbReference>
<feature type="compositionally biased region" description="Polar residues" evidence="6">
    <location>
        <begin position="90"/>
        <end position="99"/>
    </location>
</feature>
<feature type="transmembrane region" description="Helical" evidence="7">
    <location>
        <begin position="561"/>
        <end position="582"/>
    </location>
</feature>
<evidence type="ECO:0000256" key="3">
    <source>
        <dbReference type="ARBA" id="ARBA00022692"/>
    </source>
</evidence>
<protein>
    <submittedName>
        <fullName evidence="8">Uncharacterized protein</fullName>
    </submittedName>
</protein>
<keyword evidence="5 7" id="KW-0472">Membrane</keyword>
<feature type="compositionally biased region" description="Basic and acidic residues" evidence="6">
    <location>
        <begin position="33"/>
        <end position="43"/>
    </location>
</feature>
<feature type="compositionally biased region" description="Low complexity" evidence="6">
    <location>
        <begin position="162"/>
        <end position="178"/>
    </location>
</feature>
<evidence type="ECO:0000313" key="9">
    <source>
        <dbReference type="Proteomes" id="UP000290365"/>
    </source>
</evidence>
<dbReference type="KEGG" id="kbs:EPA93_32930"/>
<accession>A0A4P6JYJ7</accession>
<evidence type="ECO:0000256" key="4">
    <source>
        <dbReference type="ARBA" id="ARBA00022989"/>
    </source>
</evidence>
<dbReference type="GO" id="GO:0005886">
    <property type="term" value="C:plasma membrane"/>
    <property type="evidence" value="ECO:0007669"/>
    <property type="project" value="UniProtKB-SubCell"/>
</dbReference>
<dbReference type="AlphaFoldDB" id="A0A4P6JYJ7"/>
<organism evidence="8 9">
    <name type="scientific">Ktedonosporobacter rubrisoli</name>
    <dbReference type="NCBI Taxonomy" id="2509675"/>
    <lineage>
        <taxon>Bacteria</taxon>
        <taxon>Bacillati</taxon>
        <taxon>Chloroflexota</taxon>
        <taxon>Ktedonobacteria</taxon>
        <taxon>Ktedonobacterales</taxon>
        <taxon>Ktedonosporobacteraceae</taxon>
        <taxon>Ktedonosporobacter</taxon>
    </lineage>
</organism>
<feature type="transmembrane region" description="Helical" evidence="7">
    <location>
        <begin position="332"/>
        <end position="358"/>
    </location>
</feature>
<proteinExistence type="predicted"/>
<feature type="transmembrane region" description="Helical" evidence="7">
    <location>
        <begin position="628"/>
        <end position="646"/>
    </location>
</feature>
<evidence type="ECO:0000256" key="5">
    <source>
        <dbReference type="ARBA" id="ARBA00023136"/>
    </source>
</evidence>
<evidence type="ECO:0000313" key="8">
    <source>
        <dbReference type="EMBL" id="QBD80520.1"/>
    </source>
</evidence>
<dbReference type="Proteomes" id="UP000290365">
    <property type="component" value="Chromosome"/>
</dbReference>
<feature type="compositionally biased region" description="Low complexity" evidence="6">
    <location>
        <begin position="8"/>
        <end position="18"/>
    </location>
</feature>
<feature type="region of interest" description="Disordered" evidence="6">
    <location>
        <begin position="1"/>
        <end position="181"/>
    </location>
</feature>
<feature type="transmembrane region" description="Helical" evidence="7">
    <location>
        <begin position="594"/>
        <end position="616"/>
    </location>
</feature>
<evidence type="ECO:0000256" key="6">
    <source>
        <dbReference type="SAM" id="MobiDB-lite"/>
    </source>
</evidence>
<dbReference type="InterPro" id="IPR050833">
    <property type="entry name" value="Poly_Biosynth_Transport"/>
</dbReference>
<feature type="transmembrane region" description="Helical" evidence="7">
    <location>
        <begin position="730"/>
        <end position="755"/>
    </location>
</feature>
<name>A0A4P6JYJ7_KTERU</name>
<keyword evidence="3 7" id="KW-0812">Transmembrane</keyword>
<feature type="transmembrane region" description="Helical" evidence="7">
    <location>
        <begin position="415"/>
        <end position="432"/>
    </location>
</feature>
<feature type="transmembrane region" description="Helical" evidence="7">
    <location>
        <begin position="692"/>
        <end position="710"/>
    </location>
</feature>
<feature type="transmembrane region" description="Helical" evidence="7">
    <location>
        <begin position="652"/>
        <end position="671"/>
    </location>
</feature>
<dbReference type="PANTHER" id="PTHR30250:SF27">
    <property type="entry name" value="POLYSACCHARIDE BIOSYNTHESIS PROTEIN"/>
    <property type="match status" value="1"/>
</dbReference>
<dbReference type="PANTHER" id="PTHR30250">
    <property type="entry name" value="PST FAMILY PREDICTED COLANIC ACID TRANSPORTER"/>
    <property type="match status" value="1"/>
</dbReference>
<dbReference type="EMBL" id="CP035758">
    <property type="protein sequence ID" value="QBD80520.1"/>
    <property type="molecule type" value="Genomic_DNA"/>
</dbReference>
<feature type="transmembrane region" description="Helical" evidence="7">
    <location>
        <begin position="378"/>
        <end position="403"/>
    </location>
</feature>
<dbReference type="Pfam" id="PF01943">
    <property type="entry name" value="Polysacc_synt"/>
    <property type="match status" value="1"/>
</dbReference>
<evidence type="ECO:0000256" key="1">
    <source>
        <dbReference type="ARBA" id="ARBA00004651"/>
    </source>
</evidence>
<feature type="compositionally biased region" description="Polar residues" evidence="6">
    <location>
        <begin position="136"/>
        <end position="161"/>
    </location>
</feature>
<dbReference type="CDD" id="cd13128">
    <property type="entry name" value="MATE_Wzx_like"/>
    <property type="match status" value="1"/>
</dbReference>
<dbReference type="OrthoDB" id="5240734at2"/>
<sequence length="771" mass="82742">MNNNMFTSPSSDLSGESGSQKKSIAEDTISVPGEEHLDIDKATSSDQSHIITPVIRPRFSLPTSSLSSPGNLSEEKINTAGHSSLLAAHTPSQEKSSGSGLPPAARHNTSTPLFPPVPTEGSAQSEARPARLSLPTLRTPSQQLRSGTGPQQPVARHNTNAPLSLPSLASSESSTQSPHSRLQIIRKNAAQNSADEQPTMLLKAVKTLERPYGDPSYPSFDEIPVDEQATVPMMVLTGIAVKQGEAAPEMKSEISGSASNAAFVGLGNILGTVLKYGITVVISRFFGAGVFGLYTLGLSIISLFSSTLTLGLDDAVMRYVPIYRARKQGGSLRGLVIFCTLGAAAAGLIGSALIFFFAPGIIDVFKPGHSSDTTELILVLQLLAPGIPLGCMESIWTGGLTGFKDFRWRVLSQKLVMPMLLILSLFIVAIFFRSSNLVGVMVAVLINDGTSSFFAFWFFRDKVTNFAQEEPERYETKQWLGFAVPNFLTNTTDLVLDSVDTLLLASFNISSIALGQYAAAQKISGFIGMPLQALNTMFAPTIAELHAKGEQKKLEEMFKVVTKWAITFSLPIFGVAVLFASSLLSIQGQKFTEAWPLVIAFSAGNMVNVGTGSVGYMLMMTGHQKASFFNSLATFVLNLVLGWFLAGRYGAMGVAAATGLSLAVVNILRLLQVRFLLKMQPYRWDTLKPIGAWIAGALVTGGGLLLLQHFSVRVMLFKWALPVQLGLVPVFLAVYAGLLFLMGVSPEDAIVLNAVRKKLKRGKKGKGKKAS</sequence>
<gene>
    <name evidence="8" type="ORF">EPA93_32930</name>
</gene>
<feature type="compositionally biased region" description="Polar residues" evidence="6">
    <location>
        <begin position="61"/>
        <end position="71"/>
    </location>
</feature>
<keyword evidence="9" id="KW-1185">Reference proteome</keyword>
<reference evidence="8 9" key="1">
    <citation type="submission" date="2019-01" db="EMBL/GenBank/DDBJ databases">
        <title>Ktedonosporobacter rubrisoli SCAWS-G2.</title>
        <authorList>
            <person name="Huang Y."/>
            <person name="Yan B."/>
        </authorList>
    </citation>
    <scope>NUCLEOTIDE SEQUENCE [LARGE SCALE GENOMIC DNA]</scope>
    <source>
        <strain evidence="8 9">SCAWS-G2</strain>
    </source>
</reference>
<feature type="transmembrane region" description="Helical" evidence="7">
    <location>
        <begin position="285"/>
        <end position="312"/>
    </location>
</feature>